<dbReference type="GO" id="GO:0004413">
    <property type="term" value="F:homoserine kinase activity"/>
    <property type="evidence" value="ECO:0007669"/>
    <property type="project" value="UniProtKB-EC"/>
</dbReference>
<keyword evidence="8 13" id="KW-0547">Nucleotide-binding</keyword>
<dbReference type="InterPro" id="IPR000870">
    <property type="entry name" value="Homoserine_kinase"/>
</dbReference>
<dbReference type="PANTHER" id="PTHR20861:SF1">
    <property type="entry name" value="HOMOSERINE KINASE"/>
    <property type="match status" value="1"/>
</dbReference>
<comment type="function">
    <text evidence="12 13">Catalyzes the ATP-dependent phosphorylation of L-homoserine to L-homoserine phosphate.</text>
</comment>
<evidence type="ECO:0000256" key="9">
    <source>
        <dbReference type="ARBA" id="ARBA00022777"/>
    </source>
</evidence>
<keyword evidence="13" id="KW-0963">Cytoplasm</keyword>
<dbReference type="SUPFAM" id="SSF54211">
    <property type="entry name" value="Ribosomal protein S5 domain 2-like"/>
    <property type="match status" value="1"/>
</dbReference>
<name>A0ABR9QFZ0_9BACI</name>
<dbReference type="PANTHER" id="PTHR20861">
    <property type="entry name" value="HOMOSERINE/4-DIPHOSPHOCYTIDYL-2-C-METHYL-D-ERYTHRITOL KINASE"/>
    <property type="match status" value="1"/>
</dbReference>
<dbReference type="RefSeq" id="WP_193534896.1">
    <property type="nucleotide sequence ID" value="NZ_JADCLJ010000009.1"/>
</dbReference>
<comment type="catalytic activity">
    <reaction evidence="11 13">
        <text>L-homoserine + ATP = O-phospho-L-homoserine + ADP + H(+)</text>
        <dbReference type="Rhea" id="RHEA:13985"/>
        <dbReference type="ChEBI" id="CHEBI:15378"/>
        <dbReference type="ChEBI" id="CHEBI:30616"/>
        <dbReference type="ChEBI" id="CHEBI:57476"/>
        <dbReference type="ChEBI" id="CHEBI:57590"/>
        <dbReference type="ChEBI" id="CHEBI:456216"/>
        <dbReference type="EC" id="2.7.1.39"/>
    </reaction>
</comment>
<evidence type="ECO:0000256" key="5">
    <source>
        <dbReference type="ARBA" id="ARBA00022605"/>
    </source>
</evidence>
<feature type="binding site" evidence="13">
    <location>
        <begin position="85"/>
        <end position="95"/>
    </location>
    <ligand>
        <name>ATP</name>
        <dbReference type="ChEBI" id="CHEBI:30616"/>
    </ligand>
</feature>
<keyword evidence="5 13" id="KW-0028">Amino-acid biosynthesis</keyword>
<evidence type="ECO:0000256" key="6">
    <source>
        <dbReference type="ARBA" id="ARBA00022679"/>
    </source>
</evidence>
<gene>
    <name evidence="13" type="primary">thrB</name>
    <name evidence="16" type="ORF">IMZ08_04975</name>
</gene>
<dbReference type="InterPro" id="IPR013750">
    <property type="entry name" value="GHMP_kinase_C_dom"/>
</dbReference>
<accession>A0ABR9QFZ0</accession>
<dbReference type="InterPro" id="IPR014721">
    <property type="entry name" value="Ribsml_uS5_D2-typ_fold_subgr"/>
</dbReference>
<dbReference type="InterPro" id="IPR020568">
    <property type="entry name" value="Ribosomal_Su5_D2-typ_SF"/>
</dbReference>
<evidence type="ECO:0000256" key="11">
    <source>
        <dbReference type="ARBA" id="ARBA00049375"/>
    </source>
</evidence>
<evidence type="ECO:0000256" key="10">
    <source>
        <dbReference type="ARBA" id="ARBA00022840"/>
    </source>
</evidence>
<evidence type="ECO:0000259" key="15">
    <source>
        <dbReference type="Pfam" id="PF08544"/>
    </source>
</evidence>
<evidence type="ECO:0000256" key="4">
    <source>
        <dbReference type="ARBA" id="ARBA00017858"/>
    </source>
</evidence>
<feature type="domain" description="GHMP kinase N-terminal" evidence="14">
    <location>
        <begin position="56"/>
        <end position="138"/>
    </location>
</feature>
<evidence type="ECO:0000256" key="13">
    <source>
        <dbReference type="HAMAP-Rule" id="MF_00384"/>
    </source>
</evidence>
<keyword evidence="9 13" id="KW-0418">Kinase</keyword>
<dbReference type="InterPro" id="IPR006203">
    <property type="entry name" value="GHMP_knse_ATP-bd_CS"/>
</dbReference>
<keyword evidence="17" id="KW-1185">Reference proteome</keyword>
<keyword evidence="10 13" id="KW-0067">ATP-binding</keyword>
<dbReference type="InterPro" id="IPR006204">
    <property type="entry name" value="GHMP_kinase_N_dom"/>
</dbReference>
<evidence type="ECO:0000256" key="3">
    <source>
        <dbReference type="ARBA" id="ARBA00012078"/>
    </source>
</evidence>
<comment type="pathway">
    <text evidence="1 13">Amino-acid biosynthesis; L-threonine biosynthesis; L-threonine from L-aspartate: step 4/5.</text>
</comment>
<evidence type="ECO:0000256" key="1">
    <source>
        <dbReference type="ARBA" id="ARBA00005015"/>
    </source>
</evidence>
<evidence type="ECO:0000256" key="7">
    <source>
        <dbReference type="ARBA" id="ARBA00022697"/>
    </source>
</evidence>
<protein>
    <recommendedName>
        <fullName evidence="4 13">Homoserine kinase</fullName>
        <shortName evidence="13">HK</shortName>
        <shortName evidence="13">HSK</shortName>
        <ecNumber evidence="3 13">2.7.1.39</ecNumber>
    </recommendedName>
</protein>
<comment type="similarity">
    <text evidence="2 13">Belongs to the GHMP kinase family. Homoserine kinase subfamily.</text>
</comment>
<dbReference type="InterPro" id="IPR036554">
    <property type="entry name" value="GHMP_kinase_C_sf"/>
</dbReference>
<dbReference type="PIRSF" id="PIRSF000676">
    <property type="entry name" value="Homoser_kin"/>
    <property type="match status" value="1"/>
</dbReference>
<dbReference type="Pfam" id="PF00288">
    <property type="entry name" value="GHMP_kinases_N"/>
    <property type="match status" value="1"/>
</dbReference>
<dbReference type="PROSITE" id="PS00627">
    <property type="entry name" value="GHMP_KINASES_ATP"/>
    <property type="match status" value="1"/>
</dbReference>
<reference evidence="16 17" key="1">
    <citation type="submission" date="2020-10" db="EMBL/GenBank/DDBJ databases">
        <title>Bacillus sp. HD4P25, an endophyte from a halophyte.</title>
        <authorList>
            <person name="Sun J.-Q."/>
        </authorList>
    </citation>
    <scope>NUCLEOTIDE SEQUENCE [LARGE SCALE GENOMIC DNA]</scope>
    <source>
        <strain evidence="16 17">YIM 93174</strain>
    </source>
</reference>
<dbReference type="Pfam" id="PF08544">
    <property type="entry name" value="GHMP_kinases_C"/>
    <property type="match status" value="1"/>
</dbReference>
<evidence type="ECO:0000259" key="14">
    <source>
        <dbReference type="Pfam" id="PF00288"/>
    </source>
</evidence>
<dbReference type="EMBL" id="JADCLJ010000009">
    <property type="protein sequence ID" value="MBE4907415.1"/>
    <property type="molecule type" value="Genomic_DNA"/>
</dbReference>
<evidence type="ECO:0000256" key="8">
    <source>
        <dbReference type="ARBA" id="ARBA00022741"/>
    </source>
</evidence>
<dbReference type="NCBIfam" id="TIGR00191">
    <property type="entry name" value="thrB"/>
    <property type="match status" value="1"/>
</dbReference>
<keyword evidence="7 13" id="KW-0791">Threonine biosynthesis</keyword>
<comment type="caution">
    <text evidence="16">The sequence shown here is derived from an EMBL/GenBank/DDBJ whole genome shotgun (WGS) entry which is preliminary data.</text>
</comment>
<organism evidence="16 17">
    <name type="scientific">Litchfieldia luteola</name>
    <dbReference type="NCBI Taxonomy" id="682179"/>
    <lineage>
        <taxon>Bacteria</taxon>
        <taxon>Bacillati</taxon>
        <taxon>Bacillota</taxon>
        <taxon>Bacilli</taxon>
        <taxon>Bacillales</taxon>
        <taxon>Bacillaceae</taxon>
        <taxon>Litchfieldia</taxon>
    </lineage>
</organism>
<dbReference type="Gene3D" id="3.30.70.890">
    <property type="entry name" value="GHMP kinase, C-terminal domain"/>
    <property type="match status" value="1"/>
</dbReference>
<dbReference type="HAMAP" id="MF_00384">
    <property type="entry name" value="Homoser_kinase"/>
    <property type="match status" value="1"/>
</dbReference>
<dbReference type="PRINTS" id="PR00958">
    <property type="entry name" value="HOMSERKINASE"/>
</dbReference>
<dbReference type="EC" id="2.7.1.39" evidence="3 13"/>
<evidence type="ECO:0000313" key="17">
    <source>
        <dbReference type="Proteomes" id="UP001516662"/>
    </source>
</evidence>
<comment type="subcellular location">
    <subcellularLocation>
        <location evidence="13">Cytoplasm</location>
    </subcellularLocation>
</comment>
<keyword evidence="6 13" id="KW-0808">Transferase</keyword>
<dbReference type="Proteomes" id="UP001516662">
    <property type="component" value="Unassembled WGS sequence"/>
</dbReference>
<sequence length="294" mass="31847">MLKITVPGSTANLGPGFDSIGLAITKYLKLNVSFNDKWCFIPQTKEVVGIPSGKENLIYIIASNIAKQFNKSLPPCSIEVWSDIPLARGLGSSAAAIAAGIELANALCGLDLTQEQKVHIGSLSEGHPDNIGASLMGGLVVGKHNEESTFVVKLGDVDVDLNVVIPPYKVMTKDARKVLPKTFTFQDAVQASSVSNVLLAALFTKNWDYVGRMMEQDMFHERYRLGLIPEIEDIRAIALEAGAFGVALSGAGPTVICFSEKGRGKDVENSLREQFPKYKVEQLSIDYIGSRVEM</sequence>
<dbReference type="SUPFAM" id="SSF55060">
    <property type="entry name" value="GHMP Kinase, C-terminal domain"/>
    <property type="match status" value="1"/>
</dbReference>
<evidence type="ECO:0000313" key="16">
    <source>
        <dbReference type="EMBL" id="MBE4907415.1"/>
    </source>
</evidence>
<evidence type="ECO:0000256" key="12">
    <source>
        <dbReference type="ARBA" id="ARBA00049954"/>
    </source>
</evidence>
<dbReference type="Gene3D" id="3.30.230.10">
    <property type="match status" value="1"/>
</dbReference>
<proteinExistence type="inferred from homology"/>
<feature type="domain" description="GHMP kinase C-terminal" evidence="15">
    <location>
        <begin position="199"/>
        <end position="276"/>
    </location>
</feature>
<evidence type="ECO:0000256" key="2">
    <source>
        <dbReference type="ARBA" id="ARBA00007370"/>
    </source>
</evidence>